<evidence type="ECO:0000256" key="2">
    <source>
        <dbReference type="SAM" id="SignalP"/>
    </source>
</evidence>
<feature type="signal peptide" evidence="2">
    <location>
        <begin position="1"/>
        <end position="15"/>
    </location>
</feature>
<keyword evidence="2" id="KW-0732">Signal</keyword>
<protein>
    <submittedName>
        <fullName evidence="3">Uncharacterized protein</fullName>
    </submittedName>
</protein>
<gene>
    <name evidence="3" type="ORF">PXEA_LOCUS31836</name>
</gene>
<name>A0A3S5CUK9_9PLAT</name>
<dbReference type="EMBL" id="CAAALY010257812">
    <property type="protein sequence ID" value="VEL38396.1"/>
    <property type="molecule type" value="Genomic_DNA"/>
</dbReference>
<evidence type="ECO:0000313" key="3">
    <source>
        <dbReference type="EMBL" id="VEL38396.1"/>
    </source>
</evidence>
<organism evidence="3 4">
    <name type="scientific">Protopolystoma xenopodis</name>
    <dbReference type="NCBI Taxonomy" id="117903"/>
    <lineage>
        <taxon>Eukaryota</taxon>
        <taxon>Metazoa</taxon>
        <taxon>Spiralia</taxon>
        <taxon>Lophotrochozoa</taxon>
        <taxon>Platyhelminthes</taxon>
        <taxon>Monogenea</taxon>
        <taxon>Polyopisthocotylea</taxon>
        <taxon>Polystomatidea</taxon>
        <taxon>Polystomatidae</taxon>
        <taxon>Protopolystoma</taxon>
    </lineage>
</organism>
<feature type="chain" id="PRO_5018667527" evidence="2">
    <location>
        <begin position="16"/>
        <end position="113"/>
    </location>
</feature>
<proteinExistence type="predicted"/>
<comment type="caution">
    <text evidence="3">The sequence shown here is derived from an EMBL/GenBank/DDBJ whole genome shotgun (WGS) entry which is preliminary data.</text>
</comment>
<keyword evidence="4" id="KW-1185">Reference proteome</keyword>
<feature type="compositionally biased region" description="Basic and acidic residues" evidence="1">
    <location>
        <begin position="86"/>
        <end position="98"/>
    </location>
</feature>
<evidence type="ECO:0000256" key="1">
    <source>
        <dbReference type="SAM" id="MobiDB-lite"/>
    </source>
</evidence>
<feature type="compositionally biased region" description="Gly residues" evidence="1">
    <location>
        <begin position="65"/>
        <end position="77"/>
    </location>
</feature>
<dbReference type="Proteomes" id="UP000784294">
    <property type="component" value="Unassembled WGS sequence"/>
</dbReference>
<evidence type="ECO:0000313" key="4">
    <source>
        <dbReference type="Proteomes" id="UP000784294"/>
    </source>
</evidence>
<sequence length="113" mass="12081">MGLGKIWLRGRVVLACSSCLRVGRPACRSVGRSVGRSVDRSNRQSVRLSAGRFSHGRRKPSSRARGGGGGGSGGGGVSCAHNLLPRRGDQDERNERRLAPRLARHLLRQTGPS</sequence>
<accession>A0A3S5CUK9</accession>
<reference evidence="3" key="1">
    <citation type="submission" date="2018-11" db="EMBL/GenBank/DDBJ databases">
        <authorList>
            <consortium name="Pathogen Informatics"/>
        </authorList>
    </citation>
    <scope>NUCLEOTIDE SEQUENCE</scope>
</reference>
<feature type="region of interest" description="Disordered" evidence="1">
    <location>
        <begin position="30"/>
        <end position="113"/>
    </location>
</feature>
<dbReference type="AlphaFoldDB" id="A0A3S5CUK9"/>